<proteinExistence type="predicted"/>
<protein>
    <submittedName>
        <fullName evidence="1">Uncharacterized protein</fullName>
    </submittedName>
</protein>
<sequence>MGRFECTVKRMKEQPLKLACRFIQLNNVIKQYFLGNIVEKEGNHHKRMSYSPEKVHM</sequence>
<evidence type="ECO:0000313" key="1">
    <source>
        <dbReference type="EMBL" id="GGI15589.1"/>
    </source>
</evidence>
<reference evidence="2" key="1">
    <citation type="journal article" date="2019" name="Int. J. Syst. Evol. Microbiol.">
        <title>The Global Catalogue of Microorganisms (GCM) 10K type strain sequencing project: providing services to taxonomists for standard genome sequencing and annotation.</title>
        <authorList>
            <consortium name="The Broad Institute Genomics Platform"/>
            <consortium name="The Broad Institute Genome Sequencing Center for Infectious Disease"/>
            <person name="Wu L."/>
            <person name="Ma J."/>
        </authorList>
    </citation>
    <scope>NUCLEOTIDE SEQUENCE [LARGE SCALE GENOMIC DNA]</scope>
    <source>
        <strain evidence="2">CGMCC 1.14993</strain>
    </source>
</reference>
<organism evidence="1 2">
    <name type="scientific">Gottfriedia solisilvae</name>
    <dbReference type="NCBI Taxonomy" id="1516104"/>
    <lineage>
        <taxon>Bacteria</taxon>
        <taxon>Bacillati</taxon>
        <taxon>Bacillota</taxon>
        <taxon>Bacilli</taxon>
        <taxon>Bacillales</taxon>
        <taxon>Bacillaceae</taxon>
        <taxon>Gottfriedia</taxon>
    </lineage>
</organism>
<gene>
    <name evidence="1" type="ORF">GCM10007380_28740</name>
</gene>
<accession>A0A8J3F037</accession>
<comment type="caution">
    <text evidence="1">The sequence shown here is derived from an EMBL/GenBank/DDBJ whole genome shotgun (WGS) entry which is preliminary data.</text>
</comment>
<name>A0A8J3F037_9BACI</name>
<dbReference type="AlphaFoldDB" id="A0A8J3F037"/>
<keyword evidence="2" id="KW-1185">Reference proteome</keyword>
<dbReference type="EMBL" id="BMHB01000001">
    <property type="protein sequence ID" value="GGI15589.1"/>
    <property type="molecule type" value="Genomic_DNA"/>
</dbReference>
<evidence type="ECO:0000313" key="2">
    <source>
        <dbReference type="Proteomes" id="UP000626244"/>
    </source>
</evidence>
<dbReference type="Proteomes" id="UP000626244">
    <property type="component" value="Unassembled WGS sequence"/>
</dbReference>